<dbReference type="STRING" id="451379.A0A0N5B0I4"/>
<name>A0A0N5B0I4_9BILA</name>
<dbReference type="InterPro" id="IPR015943">
    <property type="entry name" value="WD40/YVTN_repeat-like_dom_sf"/>
</dbReference>
<accession>A0A0N5B0I4</accession>
<evidence type="ECO:0000313" key="2">
    <source>
        <dbReference type="WBParaSite" id="SMUV_0001078601-mRNA-1"/>
    </source>
</evidence>
<sequence>MSNIVNIRSLRFTYDGNKVISVGNEYDKTIAVSDWRKQTVVLENRLTSRVNALDISEQGNYYVTVGVRHVKFWYVTKKATSSGVVPLQGRSAILAEQRNNTFVDVCCASNNRTFSITETNLLVEFRDKKLTGTYDLHGEMPRSLVLGGNEIFIGFNNGTIRCLDVDSMGF</sequence>
<dbReference type="InterPro" id="IPR052779">
    <property type="entry name" value="WDR62"/>
</dbReference>
<reference evidence="2" key="1">
    <citation type="submission" date="2017-02" db="UniProtKB">
        <authorList>
            <consortium name="WormBaseParasite"/>
        </authorList>
    </citation>
    <scope>IDENTIFICATION</scope>
</reference>
<keyword evidence="1" id="KW-1185">Reference proteome</keyword>
<proteinExistence type="predicted"/>
<protein>
    <submittedName>
        <fullName evidence="2">WD_REPEATS_REGION domain-containing protein</fullName>
    </submittedName>
</protein>
<dbReference type="Gene3D" id="2.130.10.10">
    <property type="entry name" value="YVTN repeat-like/Quinoprotein amine dehydrogenase"/>
    <property type="match status" value="1"/>
</dbReference>
<dbReference type="WBParaSite" id="SMUV_0001078601-mRNA-1">
    <property type="protein sequence ID" value="SMUV_0001078601-mRNA-1"/>
    <property type="gene ID" value="SMUV_0001078601"/>
</dbReference>
<dbReference type="AlphaFoldDB" id="A0A0N5B0I4"/>
<dbReference type="SUPFAM" id="SSF50978">
    <property type="entry name" value="WD40 repeat-like"/>
    <property type="match status" value="1"/>
</dbReference>
<organism evidence="1 2">
    <name type="scientific">Syphacia muris</name>
    <dbReference type="NCBI Taxonomy" id="451379"/>
    <lineage>
        <taxon>Eukaryota</taxon>
        <taxon>Metazoa</taxon>
        <taxon>Ecdysozoa</taxon>
        <taxon>Nematoda</taxon>
        <taxon>Chromadorea</taxon>
        <taxon>Rhabditida</taxon>
        <taxon>Spirurina</taxon>
        <taxon>Oxyuridomorpha</taxon>
        <taxon>Oxyuroidea</taxon>
        <taxon>Oxyuridae</taxon>
        <taxon>Syphacia</taxon>
    </lineage>
</organism>
<dbReference type="InterPro" id="IPR036322">
    <property type="entry name" value="WD40_repeat_dom_sf"/>
</dbReference>
<dbReference type="Proteomes" id="UP000046393">
    <property type="component" value="Unplaced"/>
</dbReference>
<evidence type="ECO:0000313" key="1">
    <source>
        <dbReference type="Proteomes" id="UP000046393"/>
    </source>
</evidence>
<dbReference type="PANTHER" id="PTHR45589">
    <property type="entry name" value="WD REPEAT DOMAIN 62, ISOFORM G"/>
    <property type="match status" value="1"/>
</dbReference>
<dbReference type="PANTHER" id="PTHR45589:SF1">
    <property type="entry name" value="WD REPEAT DOMAIN 62, ISOFORM G"/>
    <property type="match status" value="1"/>
</dbReference>